<accession>A0A818ZES1</accession>
<evidence type="ECO:0000256" key="1">
    <source>
        <dbReference type="SAM" id="MobiDB-lite"/>
    </source>
</evidence>
<evidence type="ECO:0000313" key="3">
    <source>
        <dbReference type="Proteomes" id="UP000663866"/>
    </source>
</evidence>
<gene>
    <name evidence="2" type="ORF">OVN521_LOCUS2070</name>
</gene>
<feature type="compositionally biased region" description="Polar residues" evidence="1">
    <location>
        <begin position="1"/>
        <end position="18"/>
    </location>
</feature>
<organism evidence="2 3">
    <name type="scientific">Rotaria magnacalcarata</name>
    <dbReference type="NCBI Taxonomy" id="392030"/>
    <lineage>
        <taxon>Eukaryota</taxon>
        <taxon>Metazoa</taxon>
        <taxon>Spiralia</taxon>
        <taxon>Gnathifera</taxon>
        <taxon>Rotifera</taxon>
        <taxon>Eurotatoria</taxon>
        <taxon>Bdelloidea</taxon>
        <taxon>Philodinida</taxon>
        <taxon>Philodinidae</taxon>
        <taxon>Rotaria</taxon>
    </lineage>
</organism>
<feature type="non-terminal residue" evidence="2">
    <location>
        <position position="1"/>
    </location>
</feature>
<dbReference type="Proteomes" id="UP000663866">
    <property type="component" value="Unassembled WGS sequence"/>
</dbReference>
<evidence type="ECO:0000313" key="2">
    <source>
        <dbReference type="EMBL" id="CAF3768009.1"/>
    </source>
</evidence>
<feature type="region of interest" description="Disordered" evidence="1">
    <location>
        <begin position="1"/>
        <end position="20"/>
    </location>
</feature>
<keyword evidence="3" id="KW-1185">Reference proteome</keyword>
<name>A0A818ZES1_9BILA</name>
<sequence>NGNSSNSIHKLSSTQGKTLSLPLSPKKIISQFDRKKVELFRFLFGGGLLGHPVDNELNFLKYGDLIVKWLTHQISQDISELTNNNQSYQLLLHDNFGEFDLVNDKDKE</sequence>
<proteinExistence type="predicted"/>
<comment type="caution">
    <text evidence="2">The sequence shown here is derived from an EMBL/GenBank/DDBJ whole genome shotgun (WGS) entry which is preliminary data.</text>
</comment>
<dbReference type="AlphaFoldDB" id="A0A818ZES1"/>
<dbReference type="EMBL" id="CAJOBG010000155">
    <property type="protein sequence ID" value="CAF3768009.1"/>
    <property type="molecule type" value="Genomic_DNA"/>
</dbReference>
<reference evidence="2" key="1">
    <citation type="submission" date="2021-02" db="EMBL/GenBank/DDBJ databases">
        <authorList>
            <person name="Nowell W R."/>
        </authorList>
    </citation>
    <scope>NUCLEOTIDE SEQUENCE</scope>
</reference>
<protein>
    <submittedName>
        <fullName evidence="2">Uncharacterized protein</fullName>
    </submittedName>
</protein>